<dbReference type="PATRIC" id="fig|1217700.3.peg.2501"/>
<dbReference type="Proteomes" id="UP000013084">
    <property type="component" value="Unassembled WGS sequence"/>
</dbReference>
<dbReference type="HOGENOM" id="CLU_2857389_0_0_6"/>
<evidence type="ECO:0000313" key="1">
    <source>
        <dbReference type="EMBL" id="ENX58177.1"/>
    </source>
</evidence>
<evidence type="ECO:0000313" key="2">
    <source>
        <dbReference type="Proteomes" id="UP000013084"/>
    </source>
</evidence>
<sequence length="68" mass="7344">MKTNSKNKPELKRVQFNKDLDKLLSGDYVLVPKQPTAEMERAGMAVGGGFLAIKIFKTMCAAAEGANA</sequence>
<name>N9T3A7_9GAMM</name>
<organism evidence="1 2">
    <name type="scientific">Acinetobacter higginsii</name>
    <dbReference type="NCBI Taxonomy" id="70347"/>
    <lineage>
        <taxon>Bacteria</taxon>
        <taxon>Pseudomonadati</taxon>
        <taxon>Pseudomonadota</taxon>
        <taxon>Gammaproteobacteria</taxon>
        <taxon>Moraxellales</taxon>
        <taxon>Moraxellaceae</taxon>
        <taxon>Acinetobacter</taxon>
    </lineage>
</organism>
<reference evidence="1 2" key="1">
    <citation type="submission" date="2013-02" db="EMBL/GenBank/DDBJ databases">
        <title>The Genome Sequence of Acinetobacter sp. CIP 70.18.</title>
        <authorList>
            <consortium name="The Broad Institute Genome Sequencing Platform"/>
            <consortium name="The Broad Institute Genome Sequencing Center for Infectious Disease"/>
            <person name="Cerqueira G."/>
            <person name="Feldgarden M."/>
            <person name="Courvalin P."/>
            <person name="Perichon B."/>
            <person name="Grillot-Courvalin C."/>
            <person name="Clermont D."/>
            <person name="Rocha E."/>
            <person name="Yoon E.-J."/>
            <person name="Nemec A."/>
            <person name="Walker B."/>
            <person name="Young S.K."/>
            <person name="Zeng Q."/>
            <person name="Gargeya S."/>
            <person name="Fitzgerald M."/>
            <person name="Haas B."/>
            <person name="Abouelleil A."/>
            <person name="Alvarado L."/>
            <person name="Arachchi H.M."/>
            <person name="Berlin A.M."/>
            <person name="Chapman S.B."/>
            <person name="Dewar J."/>
            <person name="Goldberg J."/>
            <person name="Griggs A."/>
            <person name="Gujja S."/>
            <person name="Hansen M."/>
            <person name="Howarth C."/>
            <person name="Imamovic A."/>
            <person name="Larimer J."/>
            <person name="McCowan C."/>
            <person name="Murphy C."/>
            <person name="Neiman D."/>
            <person name="Pearson M."/>
            <person name="Priest M."/>
            <person name="Roberts A."/>
            <person name="Saif S."/>
            <person name="Shea T."/>
            <person name="Sisk P."/>
            <person name="Sykes S."/>
            <person name="Wortman J."/>
            <person name="Nusbaum C."/>
            <person name="Birren B."/>
        </authorList>
    </citation>
    <scope>NUCLEOTIDE SEQUENCE [LARGE SCALE GENOMIC DNA]</scope>
    <source>
        <strain evidence="1 2">CIP 70.18</strain>
    </source>
</reference>
<dbReference type="EMBL" id="APRN01000036">
    <property type="protein sequence ID" value="ENX58177.1"/>
    <property type="molecule type" value="Genomic_DNA"/>
</dbReference>
<dbReference type="OrthoDB" id="6713223at2"/>
<dbReference type="RefSeq" id="WP_005203936.1">
    <property type="nucleotide sequence ID" value="NZ_KB850072.1"/>
</dbReference>
<proteinExistence type="predicted"/>
<accession>N9T3A7</accession>
<protein>
    <submittedName>
        <fullName evidence="1">Uncharacterized protein</fullName>
    </submittedName>
</protein>
<comment type="caution">
    <text evidence="1">The sequence shown here is derived from an EMBL/GenBank/DDBJ whole genome shotgun (WGS) entry which is preliminary data.</text>
</comment>
<gene>
    <name evidence="1" type="ORF">F902_02577</name>
</gene>
<keyword evidence="2" id="KW-1185">Reference proteome</keyword>
<dbReference type="AlphaFoldDB" id="N9T3A7"/>